<dbReference type="EMBL" id="SMMG02000001">
    <property type="protein sequence ID" value="KAA3490375.1"/>
    <property type="molecule type" value="Genomic_DNA"/>
</dbReference>
<comment type="caution">
    <text evidence="6">The sequence shown here is derived from an EMBL/GenBank/DDBJ whole genome shotgun (WGS) entry which is preliminary data.</text>
</comment>
<accession>A0A5B6XBT9</accession>
<reference evidence="7" key="1">
    <citation type="journal article" date="2019" name="Plant Biotechnol. J.">
        <title>Genome sequencing of the Australian wild diploid species Gossypium australe highlights disease resistance and delayed gland morphogenesis.</title>
        <authorList>
            <person name="Cai Y."/>
            <person name="Cai X."/>
            <person name="Wang Q."/>
            <person name="Wang P."/>
            <person name="Zhang Y."/>
            <person name="Cai C."/>
            <person name="Xu Y."/>
            <person name="Wang K."/>
            <person name="Zhou Z."/>
            <person name="Wang C."/>
            <person name="Geng S."/>
            <person name="Li B."/>
            <person name="Dong Q."/>
            <person name="Hou Y."/>
            <person name="Wang H."/>
            <person name="Ai P."/>
            <person name="Liu Z."/>
            <person name="Yi F."/>
            <person name="Sun M."/>
            <person name="An G."/>
            <person name="Cheng J."/>
            <person name="Zhang Y."/>
            <person name="Shi Q."/>
            <person name="Xie Y."/>
            <person name="Shi X."/>
            <person name="Chang Y."/>
            <person name="Huang F."/>
            <person name="Chen Y."/>
            <person name="Hong S."/>
            <person name="Mi L."/>
            <person name="Sun Q."/>
            <person name="Zhang L."/>
            <person name="Zhou B."/>
            <person name="Peng R."/>
            <person name="Zhang X."/>
            <person name="Liu F."/>
        </authorList>
    </citation>
    <scope>NUCLEOTIDE SEQUENCE [LARGE SCALE GENOMIC DNA]</scope>
    <source>
        <strain evidence="7">cv. PA1801</strain>
    </source>
</reference>
<evidence type="ECO:0000313" key="7">
    <source>
        <dbReference type="Proteomes" id="UP000325315"/>
    </source>
</evidence>
<dbReference type="GO" id="GO:0003691">
    <property type="term" value="F:double-stranded telomeric DNA binding"/>
    <property type="evidence" value="ECO:0007669"/>
    <property type="project" value="InterPro"/>
</dbReference>
<dbReference type="OrthoDB" id="608866at2759"/>
<keyword evidence="4" id="KW-0238">DNA-binding</keyword>
<dbReference type="InterPro" id="IPR044597">
    <property type="entry name" value="SMH1-6"/>
</dbReference>
<evidence type="ECO:0000256" key="5">
    <source>
        <dbReference type="ARBA" id="ARBA00023242"/>
    </source>
</evidence>
<dbReference type="PANTHER" id="PTHR46267">
    <property type="entry name" value="SINGLE MYB HISTONE 4"/>
    <property type="match status" value="1"/>
</dbReference>
<evidence type="ECO:0000313" key="6">
    <source>
        <dbReference type="EMBL" id="KAA3490375.1"/>
    </source>
</evidence>
<protein>
    <submittedName>
        <fullName evidence="6">Telomere repeat-binding factor 4-like</fullName>
    </submittedName>
</protein>
<gene>
    <name evidence="6" type="ORF">EPI10_033849</name>
</gene>
<comment type="subcellular location">
    <subcellularLocation>
        <location evidence="2">Chromosome</location>
    </subcellularLocation>
    <subcellularLocation>
        <location evidence="1">Nucleus</location>
    </subcellularLocation>
</comment>
<evidence type="ECO:0000256" key="3">
    <source>
        <dbReference type="ARBA" id="ARBA00022454"/>
    </source>
</evidence>
<dbReference type="Proteomes" id="UP000325315">
    <property type="component" value="Unassembled WGS sequence"/>
</dbReference>
<evidence type="ECO:0000256" key="4">
    <source>
        <dbReference type="ARBA" id="ARBA00023125"/>
    </source>
</evidence>
<dbReference type="GO" id="GO:0005634">
    <property type="term" value="C:nucleus"/>
    <property type="evidence" value="ECO:0007669"/>
    <property type="project" value="UniProtKB-SubCell"/>
</dbReference>
<evidence type="ECO:0000256" key="2">
    <source>
        <dbReference type="ARBA" id="ARBA00004286"/>
    </source>
</evidence>
<dbReference type="GO" id="GO:0005694">
    <property type="term" value="C:chromosome"/>
    <property type="evidence" value="ECO:0007669"/>
    <property type="project" value="UniProtKB-SubCell"/>
</dbReference>
<keyword evidence="5" id="KW-0539">Nucleus</keyword>
<dbReference type="PANTHER" id="PTHR46267:SF3">
    <property type="entry name" value="TELOMERE REPEAT-BINDING FACTOR 4-RELATED"/>
    <property type="match status" value="1"/>
</dbReference>
<keyword evidence="7" id="KW-1185">Reference proteome</keyword>
<sequence>MFYLGVPLSSFCKYMCVWTSDHCLFINACLGIWILTDLICMLQQRHEVPPNFRRLLSSRLRRLVSQGKLEKVQNCYKIREDTLMGTETPTPKQKDVRLRQNSGAIGSGETVEEAAITTAYTVAEAENKSFLAAEAVKEAERVSKMAEDTDSMLQLVKEIYEQCSRGETVILNHNNEETLLAPSHGISDEKPTFLWILGDGIYDIWAECWVKGIIQNLLKV</sequence>
<dbReference type="AlphaFoldDB" id="A0A5B6XBT9"/>
<name>A0A5B6XBT9_9ROSI</name>
<evidence type="ECO:0000256" key="1">
    <source>
        <dbReference type="ARBA" id="ARBA00004123"/>
    </source>
</evidence>
<keyword evidence="3" id="KW-0158">Chromosome</keyword>
<proteinExistence type="predicted"/>
<organism evidence="6 7">
    <name type="scientific">Gossypium australe</name>
    <dbReference type="NCBI Taxonomy" id="47621"/>
    <lineage>
        <taxon>Eukaryota</taxon>
        <taxon>Viridiplantae</taxon>
        <taxon>Streptophyta</taxon>
        <taxon>Embryophyta</taxon>
        <taxon>Tracheophyta</taxon>
        <taxon>Spermatophyta</taxon>
        <taxon>Magnoliopsida</taxon>
        <taxon>eudicotyledons</taxon>
        <taxon>Gunneridae</taxon>
        <taxon>Pentapetalae</taxon>
        <taxon>rosids</taxon>
        <taxon>malvids</taxon>
        <taxon>Malvales</taxon>
        <taxon>Malvaceae</taxon>
        <taxon>Malvoideae</taxon>
        <taxon>Gossypium</taxon>
    </lineage>
</organism>